<keyword evidence="6 8" id="KW-1133">Transmembrane helix</keyword>
<evidence type="ECO:0000313" key="10">
    <source>
        <dbReference type="Proteomes" id="UP000230553"/>
    </source>
</evidence>
<sequence length="384" mass="42181">MRKKLFTPAWLLAGAIIGAGIFALPFVFEKAGTLTGLIYLAVFEFVFVLVHLMYADIIAKTDLADGTLANTESRHYFSGYARIYFGKFGFWLAVFSSVFGLFLTLVAYLALSASFLNLIFPSSFNVLNIVIFWFLGSVAIFLGIRKMSFLELFITSGVISVSILVFIFGAADFGRIISMPVFNLKNFFLPYGVILFALSGRVAIPAVINYFKKTNQSVSGAGKSIILGTLIPALVYALFVFGVLGLSGIVSEDAVSGLIGVASPLILSLIGIFALVSLWDSYFIVSMDIRNSLRCDLKFPKVIAGAAVVILPLLFYFFGLREFLKLAGLIGGVFIAFEGAFICLMWLKSLKRKTERIFLKKLSPVFAYVLTLVFIGGLVYELIY</sequence>
<dbReference type="Gene3D" id="1.20.1740.10">
    <property type="entry name" value="Amino acid/polyamine transporter I"/>
    <property type="match status" value="1"/>
</dbReference>
<feature type="transmembrane region" description="Helical" evidence="8">
    <location>
        <begin position="255"/>
        <end position="279"/>
    </location>
</feature>
<reference evidence="10" key="1">
    <citation type="submission" date="2017-09" db="EMBL/GenBank/DDBJ databases">
        <title>Depth-based differentiation of microbial function through sediment-hosted aquifers and enrichment of novel symbionts in the deep terrestrial subsurface.</title>
        <authorList>
            <person name="Probst A.J."/>
            <person name="Ladd B."/>
            <person name="Jarett J.K."/>
            <person name="Geller-Mcgrath D.E."/>
            <person name="Sieber C.M.K."/>
            <person name="Emerson J.B."/>
            <person name="Anantharaman K."/>
            <person name="Thomas B.C."/>
            <person name="Malmstrom R."/>
            <person name="Stieglmeier M."/>
            <person name="Klingl A."/>
            <person name="Woyke T."/>
            <person name="Ryan C.M."/>
            <person name="Banfield J.F."/>
        </authorList>
    </citation>
    <scope>NUCLEOTIDE SEQUENCE [LARGE SCALE GENOMIC DNA]</scope>
</reference>
<evidence type="ECO:0000256" key="6">
    <source>
        <dbReference type="ARBA" id="ARBA00022989"/>
    </source>
</evidence>
<proteinExistence type="predicted"/>
<evidence type="ECO:0000256" key="1">
    <source>
        <dbReference type="ARBA" id="ARBA00004429"/>
    </source>
</evidence>
<evidence type="ECO:0000256" key="2">
    <source>
        <dbReference type="ARBA" id="ARBA00022448"/>
    </source>
</evidence>
<accession>A0A2M7TFJ8</accession>
<evidence type="ECO:0000256" key="5">
    <source>
        <dbReference type="ARBA" id="ARBA00022692"/>
    </source>
</evidence>
<keyword evidence="4" id="KW-0997">Cell inner membrane</keyword>
<feature type="transmembrane region" description="Helical" evidence="8">
    <location>
        <begin position="224"/>
        <end position="249"/>
    </location>
</feature>
<feature type="transmembrane region" description="Helical" evidence="8">
    <location>
        <begin position="88"/>
        <end position="111"/>
    </location>
</feature>
<feature type="transmembrane region" description="Helical" evidence="8">
    <location>
        <begin position="9"/>
        <end position="28"/>
    </location>
</feature>
<keyword evidence="2" id="KW-0813">Transport</keyword>
<evidence type="ECO:0008006" key="11">
    <source>
        <dbReference type="Google" id="ProtNLM"/>
    </source>
</evidence>
<dbReference type="PANTHER" id="PTHR32195">
    <property type="entry name" value="OS07G0662800 PROTEIN"/>
    <property type="match status" value="1"/>
</dbReference>
<comment type="caution">
    <text evidence="9">The sequence shown here is derived from an EMBL/GenBank/DDBJ whole genome shotgun (WGS) entry which is preliminary data.</text>
</comment>
<name>A0A2M7TFJ8_9BACT</name>
<feature type="transmembrane region" description="Helical" evidence="8">
    <location>
        <begin position="365"/>
        <end position="383"/>
    </location>
</feature>
<evidence type="ECO:0000256" key="7">
    <source>
        <dbReference type="ARBA" id="ARBA00023136"/>
    </source>
</evidence>
<keyword evidence="5 8" id="KW-0812">Transmembrane</keyword>
<evidence type="ECO:0000256" key="8">
    <source>
        <dbReference type="SAM" id="Phobius"/>
    </source>
</evidence>
<dbReference type="InterPro" id="IPR018227">
    <property type="entry name" value="Amino_acid_transport_2"/>
</dbReference>
<dbReference type="AlphaFoldDB" id="A0A2M7TFJ8"/>
<keyword evidence="7 8" id="KW-0472">Membrane</keyword>
<comment type="subcellular location">
    <subcellularLocation>
        <location evidence="1">Cell inner membrane</location>
        <topology evidence="1">Multi-pass membrane protein</topology>
    </subcellularLocation>
</comment>
<feature type="transmembrane region" description="Helical" evidence="8">
    <location>
        <begin position="299"/>
        <end position="318"/>
    </location>
</feature>
<feature type="transmembrane region" description="Helical" evidence="8">
    <location>
        <begin position="324"/>
        <end position="344"/>
    </location>
</feature>
<dbReference type="GO" id="GO:0003333">
    <property type="term" value="P:amino acid transmembrane transport"/>
    <property type="evidence" value="ECO:0007669"/>
    <property type="project" value="InterPro"/>
</dbReference>
<dbReference type="EMBL" id="PFNM01000039">
    <property type="protein sequence ID" value="PIZ44694.1"/>
    <property type="molecule type" value="Genomic_DNA"/>
</dbReference>
<dbReference type="Pfam" id="PF03222">
    <property type="entry name" value="Trp_Tyr_perm"/>
    <property type="match status" value="1"/>
</dbReference>
<gene>
    <name evidence="9" type="ORF">COY31_02065</name>
</gene>
<feature type="transmembrane region" description="Helical" evidence="8">
    <location>
        <begin position="123"/>
        <end position="142"/>
    </location>
</feature>
<evidence type="ECO:0000313" key="9">
    <source>
        <dbReference type="EMBL" id="PIZ44694.1"/>
    </source>
</evidence>
<dbReference type="PANTHER" id="PTHR32195:SF26">
    <property type="entry name" value="TRYPTOPHAN OR TYROSINE TRANSPORTER PROTEIN"/>
    <property type="match status" value="1"/>
</dbReference>
<feature type="transmembrane region" description="Helical" evidence="8">
    <location>
        <begin position="191"/>
        <end position="212"/>
    </location>
</feature>
<keyword evidence="3" id="KW-1003">Cell membrane</keyword>
<organism evidence="9 10">
    <name type="scientific">Candidatus Wolfebacteria bacterium CG_4_10_14_0_2_um_filter_39_18</name>
    <dbReference type="NCBI Taxonomy" id="1975061"/>
    <lineage>
        <taxon>Bacteria</taxon>
        <taxon>Candidatus Wolfeibacteriota</taxon>
    </lineage>
</organism>
<protein>
    <recommendedName>
        <fullName evidence="11">Amino acid transporter transmembrane domain-containing protein</fullName>
    </recommendedName>
</protein>
<feature type="transmembrane region" description="Helical" evidence="8">
    <location>
        <begin position="34"/>
        <end position="54"/>
    </location>
</feature>
<dbReference type="GO" id="GO:0005886">
    <property type="term" value="C:plasma membrane"/>
    <property type="evidence" value="ECO:0007669"/>
    <property type="project" value="UniProtKB-SubCell"/>
</dbReference>
<evidence type="ECO:0000256" key="4">
    <source>
        <dbReference type="ARBA" id="ARBA00022519"/>
    </source>
</evidence>
<evidence type="ECO:0000256" key="3">
    <source>
        <dbReference type="ARBA" id="ARBA00022475"/>
    </source>
</evidence>
<dbReference type="Proteomes" id="UP000230553">
    <property type="component" value="Unassembled WGS sequence"/>
</dbReference>
<feature type="transmembrane region" description="Helical" evidence="8">
    <location>
        <begin position="149"/>
        <end position="171"/>
    </location>
</feature>